<comment type="caution">
    <text evidence="1">The sequence shown here is derived from an EMBL/GenBank/DDBJ whole genome shotgun (WGS) entry which is preliminary data.</text>
</comment>
<dbReference type="Proteomes" id="UP000693970">
    <property type="component" value="Unassembled WGS sequence"/>
</dbReference>
<proteinExistence type="predicted"/>
<dbReference type="OrthoDB" id="48791at2759"/>
<accession>A0A9K3Q186</accession>
<evidence type="ECO:0000313" key="2">
    <source>
        <dbReference type="Proteomes" id="UP000693970"/>
    </source>
</evidence>
<dbReference type="AlphaFoldDB" id="A0A9K3Q186"/>
<dbReference type="EMBL" id="JAGRRH010000007">
    <property type="protein sequence ID" value="KAG7367707.1"/>
    <property type="molecule type" value="Genomic_DNA"/>
</dbReference>
<reference evidence="1" key="1">
    <citation type="journal article" date="2021" name="Sci. Rep.">
        <title>Diploid genomic architecture of Nitzschia inconspicua, an elite biomass production diatom.</title>
        <authorList>
            <person name="Oliver A."/>
            <person name="Podell S."/>
            <person name="Pinowska A."/>
            <person name="Traller J.C."/>
            <person name="Smith S.R."/>
            <person name="McClure R."/>
            <person name="Beliaev A."/>
            <person name="Bohutskyi P."/>
            <person name="Hill E.A."/>
            <person name="Rabines A."/>
            <person name="Zheng H."/>
            <person name="Allen L.Z."/>
            <person name="Kuo A."/>
            <person name="Grigoriev I.V."/>
            <person name="Allen A.E."/>
            <person name="Hazlebeck D."/>
            <person name="Allen E.E."/>
        </authorList>
    </citation>
    <scope>NUCLEOTIDE SEQUENCE</scope>
    <source>
        <strain evidence="1">Hildebrandi</strain>
    </source>
</reference>
<sequence length="306" mass="33894">MTSVAIATNSSSSCCSLNFTAVTDDDVMMNISDHPVSASNDCNNGNCCLVIQPPMVIDTFSWEDFPVIVQKDLPNLLFATTKSTTTTPAESEAEAVDLCSSVSSSSSMSDDEEVDSLLEDDDCVFDDNDDTMDTTAVVKTVSLSSFASEACTTASSPPLQQQQKQPQQKRVRFATALEVRTYSIVLGDHPLCESLPLSLGWEYQESEFLDLETHEQSKQRWMPYRYGHSNLAAASHGVNRLSYLERKHLLLQVGGYTDQQLVAFEQQQQQQQQQPLKHSQRFGSLQLLNNNTDVDHDEVVMVSAET</sequence>
<keyword evidence="2" id="KW-1185">Reference proteome</keyword>
<gene>
    <name evidence="1" type="ORF">IV203_030378</name>
</gene>
<reference evidence="1" key="2">
    <citation type="submission" date="2021-04" db="EMBL/GenBank/DDBJ databases">
        <authorList>
            <person name="Podell S."/>
        </authorList>
    </citation>
    <scope>NUCLEOTIDE SEQUENCE</scope>
    <source>
        <strain evidence="1">Hildebrandi</strain>
    </source>
</reference>
<organism evidence="1 2">
    <name type="scientific">Nitzschia inconspicua</name>
    <dbReference type="NCBI Taxonomy" id="303405"/>
    <lineage>
        <taxon>Eukaryota</taxon>
        <taxon>Sar</taxon>
        <taxon>Stramenopiles</taxon>
        <taxon>Ochrophyta</taxon>
        <taxon>Bacillariophyta</taxon>
        <taxon>Bacillariophyceae</taxon>
        <taxon>Bacillariophycidae</taxon>
        <taxon>Bacillariales</taxon>
        <taxon>Bacillariaceae</taxon>
        <taxon>Nitzschia</taxon>
    </lineage>
</organism>
<protein>
    <submittedName>
        <fullName evidence="1">Uncharacterized protein</fullName>
    </submittedName>
</protein>
<evidence type="ECO:0000313" key="1">
    <source>
        <dbReference type="EMBL" id="KAG7367707.1"/>
    </source>
</evidence>
<name>A0A9K3Q186_9STRA</name>